<protein>
    <submittedName>
        <fullName evidence="1">Uncharacterized protein</fullName>
    </submittedName>
</protein>
<accession>A0A433PR73</accession>
<comment type="caution">
    <text evidence="1">The sequence shown here is derived from an EMBL/GenBank/DDBJ whole genome shotgun (WGS) entry which is preliminary data.</text>
</comment>
<evidence type="ECO:0000313" key="1">
    <source>
        <dbReference type="EMBL" id="RUS20033.1"/>
    </source>
</evidence>
<organism evidence="1 2">
    <name type="scientific">Jimgerdemannia flammicorona</name>
    <dbReference type="NCBI Taxonomy" id="994334"/>
    <lineage>
        <taxon>Eukaryota</taxon>
        <taxon>Fungi</taxon>
        <taxon>Fungi incertae sedis</taxon>
        <taxon>Mucoromycota</taxon>
        <taxon>Mucoromycotina</taxon>
        <taxon>Endogonomycetes</taxon>
        <taxon>Endogonales</taxon>
        <taxon>Endogonaceae</taxon>
        <taxon>Jimgerdemannia</taxon>
    </lineage>
</organism>
<dbReference type="AlphaFoldDB" id="A0A433PR73"/>
<dbReference type="EMBL" id="RBNJ01021285">
    <property type="protein sequence ID" value="RUS20033.1"/>
    <property type="molecule type" value="Genomic_DNA"/>
</dbReference>
<keyword evidence="2" id="KW-1185">Reference proteome</keyword>
<reference evidence="1 2" key="1">
    <citation type="journal article" date="2018" name="New Phytol.">
        <title>Phylogenomics of Endogonaceae and evolution of mycorrhizas within Mucoromycota.</title>
        <authorList>
            <person name="Chang Y."/>
            <person name="Desiro A."/>
            <person name="Na H."/>
            <person name="Sandor L."/>
            <person name="Lipzen A."/>
            <person name="Clum A."/>
            <person name="Barry K."/>
            <person name="Grigoriev I.V."/>
            <person name="Martin F.M."/>
            <person name="Stajich J.E."/>
            <person name="Smith M.E."/>
            <person name="Bonito G."/>
            <person name="Spatafora J.W."/>
        </authorList>
    </citation>
    <scope>NUCLEOTIDE SEQUENCE [LARGE SCALE GENOMIC DNA]</scope>
    <source>
        <strain evidence="1 2">AD002</strain>
    </source>
</reference>
<proteinExistence type="predicted"/>
<dbReference type="Proteomes" id="UP000274822">
    <property type="component" value="Unassembled WGS sequence"/>
</dbReference>
<sequence length="68" mass="8108">MQWLRLLAQDRRPRPVQNLHPPGYAYERDYGYCPECLQEEPPKYIVKDTDGKPHNIYFIQNYAPPFLG</sequence>
<evidence type="ECO:0000313" key="2">
    <source>
        <dbReference type="Proteomes" id="UP000274822"/>
    </source>
</evidence>
<gene>
    <name evidence="1" type="ORF">BC938DRAFT_475640</name>
</gene>
<name>A0A433PR73_9FUNG</name>